<dbReference type="Proteomes" id="UP000189733">
    <property type="component" value="Unassembled WGS sequence"/>
</dbReference>
<dbReference type="GO" id="GO:0000156">
    <property type="term" value="F:phosphorelay response regulator activity"/>
    <property type="evidence" value="ECO:0007669"/>
    <property type="project" value="TreeGrafter"/>
</dbReference>
<dbReference type="SUPFAM" id="SSF52172">
    <property type="entry name" value="CheY-like"/>
    <property type="match status" value="1"/>
</dbReference>
<dbReference type="STRING" id="1121442.SAMN02745702_01213"/>
<evidence type="ECO:0000313" key="7">
    <source>
        <dbReference type="Proteomes" id="UP000189733"/>
    </source>
</evidence>
<keyword evidence="3" id="KW-0238">DNA-binding</keyword>
<dbReference type="RefSeq" id="WP_078684510.1">
    <property type="nucleotide sequence ID" value="NZ_FUYA01000003.1"/>
</dbReference>
<evidence type="ECO:0000313" key="6">
    <source>
        <dbReference type="EMBL" id="SKA69751.1"/>
    </source>
</evidence>
<evidence type="ECO:0000256" key="4">
    <source>
        <dbReference type="PROSITE-ProRule" id="PRU00169"/>
    </source>
</evidence>
<dbReference type="GO" id="GO:0032993">
    <property type="term" value="C:protein-DNA complex"/>
    <property type="evidence" value="ECO:0007669"/>
    <property type="project" value="TreeGrafter"/>
</dbReference>
<dbReference type="PROSITE" id="PS50110">
    <property type="entry name" value="RESPONSE_REGULATORY"/>
    <property type="match status" value="1"/>
</dbReference>
<evidence type="ECO:0000256" key="1">
    <source>
        <dbReference type="ARBA" id="ARBA00022553"/>
    </source>
</evidence>
<dbReference type="Pfam" id="PF00072">
    <property type="entry name" value="Response_reg"/>
    <property type="match status" value="1"/>
</dbReference>
<dbReference type="PANTHER" id="PTHR48111:SF40">
    <property type="entry name" value="PHOSPHATE REGULON TRANSCRIPTIONAL REGULATORY PROTEIN PHOB"/>
    <property type="match status" value="1"/>
</dbReference>
<gene>
    <name evidence="6" type="ORF">SAMN02745702_01213</name>
</gene>
<accession>A0A1T4VZ44</accession>
<evidence type="ECO:0000256" key="2">
    <source>
        <dbReference type="ARBA" id="ARBA00023012"/>
    </source>
</evidence>
<dbReference type="InterPro" id="IPR039420">
    <property type="entry name" value="WalR-like"/>
</dbReference>
<feature type="domain" description="Response regulatory" evidence="5">
    <location>
        <begin position="2"/>
        <end position="116"/>
    </location>
</feature>
<dbReference type="AlphaFoldDB" id="A0A1T4VZ44"/>
<name>A0A1T4VZ44_9BACT</name>
<dbReference type="InterPro" id="IPR011006">
    <property type="entry name" value="CheY-like_superfamily"/>
</dbReference>
<dbReference type="Gene3D" id="3.40.50.2300">
    <property type="match status" value="1"/>
</dbReference>
<dbReference type="GO" id="GO:0006355">
    <property type="term" value="P:regulation of DNA-templated transcription"/>
    <property type="evidence" value="ECO:0007669"/>
    <property type="project" value="TreeGrafter"/>
</dbReference>
<protein>
    <submittedName>
        <fullName evidence="6">Response regulator receiver domain-containing protein</fullName>
    </submittedName>
</protein>
<dbReference type="CDD" id="cd00156">
    <property type="entry name" value="REC"/>
    <property type="match status" value="1"/>
</dbReference>
<keyword evidence="1 4" id="KW-0597">Phosphoprotein</keyword>
<evidence type="ECO:0000256" key="3">
    <source>
        <dbReference type="ARBA" id="ARBA00023125"/>
    </source>
</evidence>
<dbReference type="PANTHER" id="PTHR48111">
    <property type="entry name" value="REGULATOR OF RPOS"/>
    <property type="match status" value="1"/>
</dbReference>
<feature type="modified residue" description="4-aspartylphosphate" evidence="4">
    <location>
        <position position="51"/>
    </location>
</feature>
<keyword evidence="7" id="KW-1185">Reference proteome</keyword>
<dbReference type="EMBL" id="FUYA01000003">
    <property type="protein sequence ID" value="SKA69751.1"/>
    <property type="molecule type" value="Genomic_DNA"/>
</dbReference>
<dbReference type="OrthoDB" id="9800029at2"/>
<evidence type="ECO:0000259" key="5">
    <source>
        <dbReference type="PROSITE" id="PS50110"/>
    </source>
</evidence>
<dbReference type="SMART" id="SM00448">
    <property type="entry name" value="REC"/>
    <property type="match status" value="1"/>
</dbReference>
<dbReference type="InterPro" id="IPR001789">
    <property type="entry name" value="Sig_transdc_resp-reg_receiver"/>
</dbReference>
<reference evidence="6 7" key="1">
    <citation type="submission" date="2017-02" db="EMBL/GenBank/DDBJ databases">
        <authorList>
            <person name="Peterson S.W."/>
        </authorList>
    </citation>
    <scope>NUCLEOTIDE SEQUENCE [LARGE SCALE GENOMIC DNA]</scope>
    <source>
        <strain evidence="6 7">DSM 18034</strain>
    </source>
</reference>
<dbReference type="GO" id="GO:0005829">
    <property type="term" value="C:cytosol"/>
    <property type="evidence" value="ECO:0007669"/>
    <property type="project" value="TreeGrafter"/>
</dbReference>
<keyword evidence="2" id="KW-0902">Two-component regulatory system</keyword>
<sequence length="118" mass="12962">MHILLVDDEAELVETLAERLELRGIDTDYALDGGKALSLVQEKAYDVVIVDMKMPGASGIDVMHSLNRARPGMKFIFMTGHGSEQDRDAGCEAGACDYLMKPVQLDLLLERVKAALQL</sequence>
<dbReference type="GO" id="GO:0000976">
    <property type="term" value="F:transcription cis-regulatory region binding"/>
    <property type="evidence" value="ECO:0007669"/>
    <property type="project" value="TreeGrafter"/>
</dbReference>
<organism evidence="6 7">
    <name type="scientific">Desulfobaculum bizertense DSM 18034</name>
    <dbReference type="NCBI Taxonomy" id="1121442"/>
    <lineage>
        <taxon>Bacteria</taxon>
        <taxon>Pseudomonadati</taxon>
        <taxon>Thermodesulfobacteriota</taxon>
        <taxon>Desulfovibrionia</taxon>
        <taxon>Desulfovibrionales</taxon>
        <taxon>Desulfovibrionaceae</taxon>
        <taxon>Desulfobaculum</taxon>
    </lineage>
</organism>
<proteinExistence type="predicted"/>